<reference evidence="2 4" key="1">
    <citation type="submission" date="2015-04" db="EMBL/GenBank/DDBJ databases">
        <title>The draft genome sequence of Roseovarius indicus B108T.</title>
        <authorList>
            <person name="Li G."/>
            <person name="Lai Q."/>
            <person name="Shao Z."/>
            <person name="Yan P."/>
        </authorList>
    </citation>
    <scope>NUCLEOTIDE SEQUENCE [LARGE SCALE GENOMIC DNA]</scope>
    <source>
        <strain evidence="2 4">B108</strain>
    </source>
</reference>
<accession>A0A0T5P8D7</accession>
<dbReference type="Proteomes" id="UP000051401">
    <property type="component" value="Unassembled WGS sequence"/>
</dbReference>
<feature type="domain" description="Endonuclease/exonuclease/phosphatase" evidence="1">
    <location>
        <begin position="62"/>
        <end position="284"/>
    </location>
</feature>
<dbReference type="InterPro" id="IPR036691">
    <property type="entry name" value="Endo/exonu/phosph_ase_sf"/>
</dbReference>
<dbReference type="GO" id="GO:0004519">
    <property type="term" value="F:endonuclease activity"/>
    <property type="evidence" value="ECO:0007669"/>
    <property type="project" value="UniProtKB-KW"/>
</dbReference>
<sequence length="380" mass="42974">MPFYNDLRPEADYKDRDFERVFPNMTRAEQVRCIDGLLRLKAELSGPGGVPARRTEQNLLLASWNIRSFGTSRQRLPEAYFYIAEILAAFDLVAIQEVKSNLVELEKIMRLLGPGWKYIVNDVTEGHAGNDERSAYVYNTARVQFSGLAGEIALWQALTEDSPVGLQQLSRAPYMTGFIAGWKQFAMVNLHLEPGDTTPAVGIRSEEVRLLLAALEVKRSGLWSDNLVLLGDMNFYRSKDHDNLRALAAAGYVECAALLGKPTNVHDNIAPGRTVETYDRMFFRANDYFRFATASDGNQSGDVFDPFAHVYRRDDTATYREEMLADYGGAKDLANTPSELHAYYLDTWRENQLSDHYPIWVELVTDNSAEFLAEKRGQLT</sequence>
<dbReference type="AlphaFoldDB" id="A0A0T5P8D7"/>
<dbReference type="PANTHER" id="PTHR11371">
    <property type="entry name" value="DEOXYRIBONUCLEASE"/>
    <property type="match status" value="1"/>
</dbReference>
<dbReference type="EMBL" id="LAXI01000006">
    <property type="protein sequence ID" value="KRS17609.1"/>
    <property type="molecule type" value="Genomic_DNA"/>
</dbReference>
<organism evidence="2 4">
    <name type="scientific">Roseovarius indicus</name>
    <dbReference type="NCBI Taxonomy" id="540747"/>
    <lineage>
        <taxon>Bacteria</taxon>
        <taxon>Pseudomonadati</taxon>
        <taxon>Pseudomonadota</taxon>
        <taxon>Alphaproteobacteria</taxon>
        <taxon>Rhodobacterales</taxon>
        <taxon>Roseobacteraceae</taxon>
        <taxon>Roseovarius</taxon>
    </lineage>
</organism>
<dbReference type="SUPFAM" id="SSF56219">
    <property type="entry name" value="DNase I-like"/>
    <property type="match status" value="1"/>
</dbReference>
<protein>
    <submittedName>
        <fullName evidence="3">Endonuclease/Exonuclease/phosphatase family protein</fullName>
    </submittedName>
</protein>
<dbReference type="PATRIC" id="fig|540747.5.peg.5245"/>
<dbReference type="EMBL" id="CP031598">
    <property type="protein sequence ID" value="QEW24654.1"/>
    <property type="molecule type" value="Genomic_DNA"/>
</dbReference>
<dbReference type="KEGG" id="rid:RIdsm_00435"/>
<dbReference type="STRING" id="540747.SAMN04488031_107226"/>
<dbReference type="OrthoDB" id="5500612at2"/>
<keyword evidence="4" id="KW-1185">Reference proteome</keyword>
<evidence type="ECO:0000313" key="5">
    <source>
        <dbReference type="Proteomes" id="UP000325785"/>
    </source>
</evidence>
<dbReference type="Gene3D" id="3.60.10.10">
    <property type="entry name" value="Endonuclease/exonuclease/phosphatase"/>
    <property type="match status" value="1"/>
</dbReference>
<keyword evidence="3" id="KW-0540">Nuclease</keyword>
<keyword evidence="3" id="KW-0255">Endonuclease</keyword>
<proteinExistence type="predicted"/>
<reference evidence="3 5" key="2">
    <citation type="submission" date="2018-08" db="EMBL/GenBank/DDBJ databases">
        <title>Genetic Globetrotter - A new plasmid hitch-hiking vast phylogenetic and geographic distances.</title>
        <authorList>
            <person name="Vollmers J."/>
            <person name="Petersen J."/>
        </authorList>
    </citation>
    <scope>NUCLEOTIDE SEQUENCE [LARGE SCALE GENOMIC DNA]</scope>
    <source>
        <strain evidence="3 5">DSM 26383</strain>
    </source>
</reference>
<dbReference type="RefSeq" id="WP_057816249.1">
    <property type="nucleotide sequence ID" value="NZ_CP031598.1"/>
</dbReference>
<dbReference type="PANTHER" id="PTHR11371:SF31">
    <property type="entry name" value="EXTRACELLULAR NUCLEASE"/>
    <property type="match status" value="1"/>
</dbReference>
<dbReference type="GO" id="GO:0004527">
    <property type="term" value="F:exonuclease activity"/>
    <property type="evidence" value="ECO:0007669"/>
    <property type="project" value="UniProtKB-KW"/>
</dbReference>
<gene>
    <name evidence="3" type="ORF">RIdsm_00435</name>
    <name evidence="2" type="ORF">XM52_11345</name>
</gene>
<keyword evidence="3" id="KW-0378">Hydrolase</keyword>
<dbReference type="CDD" id="cd10283">
    <property type="entry name" value="MnuA_DNase1-like"/>
    <property type="match status" value="1"/>
</dbReference>
<dbReference type="Pfam" id="PF03372">
    <property type="entry name" value="Exo_endo_phos"/>
    <property type="match status" value="1"/>
</dbReference>
<evidence type="ECO:0000259" key="1">
    <source>
        <dbReference type="Pfam" id="PF03372"/>
    </source>
</evidence>
<evidence type="ECO:0000313" key="4">
    <source>
        <dbReference type="Proteomes" id="UP000051401"/>
    </source>
</evidence>
<evidence type="ECO:0000313" key="3">
    <source>
        <dbReference type="EMBL" id="QEW24654.1"/>
    </source>
</evidence>
<dbReference type="InterPro" id="IPR005135">
    <property type="entry name" value="Endo/exonuclease/phosphatase"/>
</dbReference>
<keyword evidence="3" id="KW-0269">Exonuclease</keyword>
<evidence type="ECO:0000313" key="2">
    <source>
        <dbReference type="EMBL" id="KRS17609.1"/>
    </source>
</evidence>
<dbReference type="Proteomes" id="UP000325785">
    <property type="component" value="Chromosome"/>
</dbReference>
<name>A0A0T5P8D7_9RHOB</name>